<organism evidence="3 6">
    <name type="scientific">Escherichia coli</name>
    <dbReference type="NCBI Taxonomy" id="562"/>
    <lineage>
        <taxon>Bacteria</taxon>
        <taxon>Pseudomonadati</taxon>
        <taxon>Pseudomonadota</taxon>
        <taxon>Gammaproteobacteria</taxon>
        <taxon>Enterobacterales</taxon>
        <taxon>Enterobacteriaceae</taxon>
        <taxon>Escherichia</taxon>
    </lineage>
</organism>
<keyword evidence="2" id="KW-1133">Transmembrane helix</keyword>
<evidence type="ECO:0000313" key="5">
    <source>
        <dbReference type="Proteomes" id="UP000255164"/>
    </source>
</evidence>
<sequence length="226" mass="25751">MEKLWVFTQLVTGKDDTSGFLAYALYKHDKNEYAEKLRSSGEYTEEDINAQLKIFHEQTVNSPGRIESYKEKAEAIVTNLTDQIDADIRLEYDAQLAGANLQDVEIERLKAEIQAMKASRESELRKAGEDAILNFHRMVEITQARKRGRVSRSLGWYWNGFASIFATITFAVIVYGICTWALPQKSRDDIVDGAFKNLQGSLFQQPNIQFNKDKNENAQQPNTSAE</sequence>
<dbReference type="AlphaFoldDB" id="A0A2S8JQV1"/>
<protein>
    <submittedName>
        <fullName evidence="3">Uncharacterized protein</fullName>
    </submittedName>
</protein>
<feature type="coiled-coil region" evidence="1">
    <location>
        <begin position="99"/>
        <end position="126"/>
    </location>
</feature>
<reference evidence="3 6" key="2">
    <citation type="submission" date="2018-08" db="EMBL/GenBank/DDBJ databases">
        <authorList>
            <consortium name="PulseNet: The National Subtyping Network for Foodborne Disease Surveillance"/>
            <person name="Tarr C.L."/>
            <person name="Trees E."/>
            <person name="Katz L.S."/>
            <person name="Carleton-Romer H.A."/>
            <person name="Stroika S."/>
            <person name="Kucerova Z."/>
            <person name="Roache K.F."/>
            <person name="Sabol A.L."/>
            <person name="Besser J."/>
            <person name="Gerner-Smidt P."/>
        </authorList>
    </citation>
    <scope>NUCLEOTIDE SEQUENCE [LARGE SCALE GENOMIC DNA]</scope>
    <source>
        <strain evidence="3 6">PNUSAE011918</strain>
    </source>
</reference>
<feature type="transmembrane region" description="Helical" evidence="2">
    <location>
        <begin position="156"/>
        <end position="177"/>
    </location>
</feature>
<dbReference type="RefSeq" id="WP_064226194.1">
    <property type="nucleotide sequence ID" value="NZ_BKBY01000064.1"/>
</dbReference>
<evidence type="ECO:0000256" key="1">
    <source>
        <dbReference type="SAM" id="Coils"/>
    </source>
</evidence>
<reference evidence="4 5" key="1">
    <citation type="submission" date="2018-06" db="EMBL/GenBank/DDBJ databases">
        <authorList>
            <consortium name="Pathogen Informatics"/>
            <person name="Doyle S."/>
        </authorList>
    </citation>
    <scope>NUCLEOTIDE SEQUENCE [LARGE SCALE GENOMIC DNA]</scope>
    <source>
        <strain evidence="4 5">NCTC10082</strain>
    </source>
</reference>
<gene>
    <name evidence="3" type="ORF">C2R31_000483</name>
    <name evidence="4" type="ORF">NCTC10082_04508</name>
</gene>
<evidence type="ECO:0000313" key="4">
    <source>
        <dbReference type="EMBL" id="STE71616.1"/>
    </source>
</evidence>
<proteinExistence type="predicted"/>
<evidence type="ECO:0000313" key="3">
    <source>
        <dbReference type="EMBL" id="EFA8782709.1"/>
    </source>
</evidence>
<keyword evidence="2" id="KW-0472">Membrane</keyword>
<keyword evidence="2" id="KW-0812">Transmembrane</keyword>
<accession>A0A2S8JQV1</accession>
<keyword evidence="1" id="KW-0175">Coiled coil</keyword>
<dbReference type="EMBL" id="AASCBU010000001">
    <property type="protein sequence ID" value="EFA8782709.1"/>
    <property type="molecule type" value="Genomic_DNA"/>
</dbReference>
<dbReference type="Proteomes" id="UP000567387">
    <property type="component" value="Unassembled WGS sequence"/>
</dbReference>
<dbReference type="EMBL" id="UFZA01000002">
    <property type="protein sequence ID" value="STE71616.1"/>
    <property type="molecule type" value="Genomic_DNA"/>
</dbReference>
<evidence type="ECO:0000313" key="6">
    <source>
        <dbReference type="Proteomes" id="UP000567387"/>
    </source>
</evidence>
<name>A0A2S8JQV1_ECOLX</name>
<dbReference type="Proteomes" id="UP000255164">
    <property type="component" value="Unassembled WGS sequence"/>
</dbReference>
<evidence type="ECO:0000256" key="2">
    <source>
        <dbReference type="SAM" id="Phobius"/>
    </source>
</evidence>